<accession>F3KLX0</accession>
<dbReference type="GO" id="GO:0022857">
    <property type="term" value="F:transmembrane transporter activity"/>
    <property type="evidence" value="ECO:0007669"/>
    <property type="project" value="InterPro"/>
</dbReference>
<evidence type="ECO:0000313" key="7">
    <source>
        <dbReference type="EMBL" id="EGG41704.1"/>
    </source>
</evidence>
<dbReference type="PIRSF" id="PIRSF006060">
    <property type="entry name" value="AA_transporter"/>
    <property type="match status" value="1"/>
</dbReference>
<sequence length="434" mass="47092">MSELKRGMGLFHLTMYGVGLILGAGIYVLIGEAAGFAGDAVWIAFVLGSIVALFAGLSYAELSAIFPKAAAEYTFVKNAFKNNFFAFIIGWLTVITSMITAATVALGFGGYFSEFLNIPIVISAILLIGILTIVNFVGIKESSWTNTVFTIIEAAGLILIIVIGFTISDPDPVNYFESPTGFTGIIIAFVLIFFAFIGFEDMANVAEEVRNPKKIIPRAIILSVIISGIIYVLVSLAVVRAVNWEDLSLSAAPLAEVAKRGLGTQGHTIFSGIALFAITNTVLITLVAGARMIYGMARDRSFPNILAKVHSKTKTPWVAIITIMLVAIGFSFIGDIVIVANITVFTVVITFGAINLSVIILRYTEPNIERKFRIPVNIGKFPVLPLFGLVISAYMAFQFEMEVMLVGFGIIVIGIMFYVIFNRKSSRDKHSDMI</sequence>
<keyword evidence="2" id="KW-1003">Cell membrane</keyword>
<evidence type="ECO:0000256" key="6">
    <source>
        <dbReference type="SAM" id="Phobius"/>
    </source>
</evidence>
<comment type="subcellular location">
    <subcellularLocation>
        <location evidence="1">Cell membrane</location>
        <topology evidence="1">Multi-pass membrane protein</topology>
    </subcellularLocation>
</comment>
<keyword evidence="4 6" id="KW-1133">Transmembrane helix</keyword>
<dbReference type="EMBL" id="AEGP01000050">
    <property type="protein sequence ID" value="EGG41704.1"/>
    <property type="molecule type" value="Genomic_DNA"/>
</dbReference>
<proteinExistence type="predicted"/>
<feature type="transmembrane region" description="Helical" evidence="6">
    <location>
        <begin position="339"/>
        <end position="361"/>
    </location>
</feature>
<evidence type="ECO:0000256" key="4">
    <source>
        <dbReference type="ARBA" id="ARBA00022989"/>
    </source>
</evidence>
<dbReference type="Proteomes" id="UP000004348">
    <property type="component" value="Chromosome"/>
</dbReference>
<feature type="transmembrane region" description="Helical" evidence="6">
    <location>
        <begin position="42"/>
        <end position="62"/>
    </location>
</feature>
<dbReference type="AlphaFoldDB" id="F3KLX0"/>
<feature type="transmembrane region" description="Helical" evidence="6">
    <location>
        <begin position="315"/>
        <end position="333"/>
    </location>
</feature>
<evidence type="ECO:0000256" key="1">
    <source>
        <dbReference type="ARBA" id="ARBA00004651"/>
    </source>
</evidence>
<organism evidence="7">
    <name type="scientific">Candidatus Nitrosarchaeum limnium SFB1</name>
    <dbReference type="NCBI Taxonomy" id="886738"/>
    <lineage>
        <taxon>Archaea</taxon>
        <taxon>Nitrososphaerota</taxon>
        <taxon>Nitrososphaeria</taxon>
        <taxon>Nitrosopumilales</taxon>
        <taxon>Nitrosopumilaceae</taxon>
        <taxon>Nitrosarchaeum</taxon>
    </lineage>
</organism>
<keyword evidence="5 6" id="KW-0472">Membrane</keyword>
<feature type="transmembrane region" description="Helical" evidence="6">
    <location>
        <begin position="180"/>
        <end position="199"/>
    </location>
</feature>
<feature type="transmembrane region" description="Helical" evidence="6">
    <location>
        <begin position="403"/>
        <end position="421"/>
    </location>
</feature>
<evidence type="ECO:0000256" key="3">
    <source>
        <dbReference type="ARBA" id="ARBA00022692"/>
    </source>
</evidence>
<protein>
    <submittedName>
        <fullName evidence="7">Amino acid permease-associated region</fullName>
    </submittedName>
</protein>
<reference evidence="7" key="1">
    <citation type="journal article" date="2011" name="PLoS ONE">
        <title>Genome of a low-salinity ammonia-oxidizing archaeon determined by single-cell and metagenomic analysis.</title>
        <authorList>
            <person name="Blainey P.C."/>
            <person name="Mosier A.C."/>
            <person name="Potanina A."/>
            <person name="Francis C.A."/>
            <person name="Quake S.R."/>
        </authorList>
    </citation>
    <scope>NUCLEOTIDE SEQUENCE [LARGE SCALE GENOMIC DNA]</scope>
    <source>
        <strain evidence="7">SFB1</strain>
    </source>
</reference>
<dbReference type="PANTHER" id="PTHR42770">
    <property type="entry name" value="AMINO ACID TRANSPORTER-RELATED"/>
    <property type="match status" value="1"/>
</dbReference>
<name>F3KLX0_9ARCH</name>
<feature type="transmembrane region" description="Helical" evidence="6">
    <location>
        <begin position="148"/>
        <end position="168"/>
    </location>
</feature>
<dbReference type="PANTHER" id="PTHR42770:SF11">
    <property type="entry name" value="INNER MEMBRANE TRANSPORT PROTEIN YBAT"/>
    <property type="match status" value="1"/>
</dbReference>
<feature type="transmembrane region" description="Helical" evidence="6">
    <location>
        <begin position="115"/>
        <end position="136"/>
    </location>
</feature>
<evidence type="ECO:0000256" key="2">
    <source>
        <dbReference type="ARBA" id="ARBA00022475"/>
    </source>
</evidence>
<dbReference type="InterPro" id="IPR050367">
    <property type="entry name" value="APC_superfamily"/>
</dbReference>
<dbReference type="Gene3D" id="1.20.1740.10">
    <property type="entry name" value="Amino acid/polyamine transporter I"/>
    <property type="match status" value="1"/>
</dbReference>
<dbReference type="STRING" id="886738.Nlim_1503"/>
<keyword evidence="3 6" id="KW-0812">Transmembrane</keyword>
<dbReference type="InterPro" id="IPR002293">
    <property type="entry name" value="AA/rel_permease1"/>
</dbReference>
<feature type="transmembrane region" description="Helical" evidence="6">
    <location>
        <begin position="381"/>
        <end position="397"/>
    </location>
</feature>
<feature type="transmembrane region" description="Helical" evidence="6">
    <location>
        <begin position="269"/>
        <end position="294"/>
    </location>
</feature>
<comment type="caution">
    <text evidence="7">The sequence shown here is derived from an EMBL/GenBank/DDBJ whole genome shotgun (WGS) entry which is preliminary data.</text>
</comment>
<feature type="transmembrane region" description="Helical" evidence="6">
    <location>
        <begin position="83"/>
        <end position="109"/>
    </location>
</feature>
<feature type="transmembrane region" description="Helical" evidence="6">
    <location>
        <begin position="219"/>
        <end position="239"/>
    </location>
</feature>
<gene>
    <name evidence="7" type="ORF">Nlim_1503</name>
</gene>
<feature type="transmembrane region" description="Helical" evidence="6">
    <location>
        <begin position="9"/>
        <end position="30"/>
    </location>
</feature>
<dbReference type="GO" id="GO:0005886">
    <property type="term" value="C:plasma membrane"/>
    <property type="evidence" value="ECO:0007669"/>
    <property type="project" value="UniProtKB-SubCell"/>
</dbReference>
<dbReference type="HOGENOM" id="CLU_007946_15_12_2"/>
<dbReference type="Pfam" id="PF13520">
    <property type="entry name" value="AA_permease_2"/>
    <property type="match status" value="1"/>
</dbReference>
<dbReference type="PATRIC" id="fig|886738.10.peg.1640"/>
<evidence type="ECO:0000256" key="5">
    <source>
        <dbReference type="ARBA" id="ARBA00023136"/>
    </source>
</evidence>